<evidence type="ECO:0000313" key="7">
    <source>
        <dbReference type="EMBL" id="WAJ70425.1"/>
    </source>
</evidence>
<dbReference type="NCBIfam" id="NF009751">
    <property type="entry name" value="PRK13261.1-1"/>
    <property type="match status" value="1"/>
</dbReference>
<dbReference type="PIRSF" id="PIRSF036402">
    <property type="entry name" value="Ureas_acces_UreE"/>
    <property type="match status" value="1"/>
</dbReference>
<dbReference type="Gene3D" id="2.60.260.20">
    <property type="entry name" value="Urease metallochaperone UreE, N-terminal domain"/>
    <property type="match status" value="1"/>
</dbReference>
<dbReference type="SUPFAM" id="SSF69737">
    <property type="entry name" value="Urease metallochaperone UreE, C-terminal domain"/>
    <property type="match status" value="1"/>
</dbReference>
<dbReference type="EMBL" id="CP109965">
    <property type="protein sequence ID" value="WAJ70425.1"/>
    <property type="molecule type" value="Genomic_DNA"/>
</dbReference>
<dbReference type="InterPro" id="IPR012406">
    <property type="entry name" value="UreE"/>
</dbReference>
<dbReference type="InterPro" id="IPR004029">
    <property type="entry name" value="UreE_N"/>
</dbReference>
<dbReference type="Proteomes" id="UP001163726">
    <property type="component" value="Chromosome"/>
</dbReference>
<dbReference type="NCBIfam" id="NF010711">
    <property type="entry name" value="PRK14113.1"/>
    <property type="match status" value="1"/>
</dbReference>
<reference evidence="7" key="1">
    <citation type="submission" date="2022-10" db="EMBL/GenBank/DDBJ databases">
        <title>Catenovulum adriacola sp. nov. isolated in the Harbour of Susak.</title>
        <authorList>
            <person name="Schoch T."/>
            <person name="Reich S.J."/>
            <person name="Stoeferle S."/>
            <person name="Flaiz M."/>
            <person name="Kazda M."/>
            <person name="Riedel C.U."/>
            <person name="Duerre P."/>
        </authorList>
    </citation>
    <scope>NUCLEOTIDE SEQUENCE</scope>
    <source>
        <strain evidence="7">TS8</strain>
    </source>
</reference>
<keyword evidence="4 5" id="KW-0143">Chaperone</keyword>
<sequence>MLQVYQRLSHVHEPVTNSITLDHGTRQKARIKTKTDQDEAVGIFVERGHPLKVGEVLKTECGKLIEVKGAQEPVITASTSDWHTFSKVCYHLGNRHTVLQVGERWLRFKPDHVLQELCEMYGLTTSDKAEIFEPESGAYGGHSGHSHSHEH</sequence>
<feature type="domain" description="UreE urease accessory N-terminal" evidence="6">
    <location>
        <begin position="1"/>
        <end position="65"/>
    </location>
</feature>
<dbReference type="InterPro" id="IPR036118">
    <property type="entry name" value="UreE_N_sf"/>
</dbReference>
<evidence type="ECO:0000256" key="4">
    <source>
        <dbReference type="ARBA" id="ARBA00023186"/>
    </source>
</evidence>
<evidence type="ECO:0000256" key="2">
    <source>
        <dbReference type="ARBA" id="ARBA00022490"/>
    </source>
</evidence>
<proteinExistence type="inferred from homology"/>
<dbReference type="Gene3D" id="3.30.70.790">
    <property type="entry name" value="UreE, C-terminal domain"/>
    <property type="match status" value="1"/>
</dbReference>
<evidence type="ECO:0000259" key="6">
    <source>
        <dbReference type="SMART" id="SM00988"/>
    </source>
</evidence>
<evidence type="ECO:0000256" key="3">
    <source>
        <dbReference type="ARBA" id="ARBA00022596"/>
    </source>
</evidence>
<dbReference type="SUPFAM" id="SSF69287">
    <property type="entry name" value="Urease metallochaperone UreE, N-terminal domain"/>
    <property type="match status" value="1"/>
</dbReference>
<evidence type="ECO:0000313" key="8">
    <source>
        <dbReference type="Proteomes" id="UP001163726"/>
    </source>
</evidence>
<dbReference type="RefSeq" id="WP_268074756.1">
    <property type="nucleotide sequence ID" value="NZ_CP109965.1"/>
</dbReference>
<comment type="function">
    <text evidence="5">Involved in urease metallocenter assembly. Binds nickel. Probably functions as a nickel donor during metallocenter assembly.</text>
</comment>
<dbReference type="SMART" id="SM00988">
    <property type="entry name" value="UreE_N"/>
    <property type="match status" value="1"/>
</dbReference>
<evidence type="ECO:0000256" key="1">
    <source>
        <dbReference type="ARBA" id="ARBA00004496"/>
    </source>
</evidence>
<protein>
    <recommendedName>
        <fullName evidence="5">Urease accessory protein UreE</fullName>
    </recommendedName>
</protein>
<name>A0ABY7AM99_9ALTE</name>
<evidence type="ECO:0000256" key="5">
    <source>
        <dbReference type="HAMAP-Rule" id="MF_00822"/>
    </source>
</evidence>
<accession>A0ABY7AM99</accession>
<keyword evidence="3 5" id="KW-0533">Nickel</keyword>
<organism evidence="7 8">
    <name type="scientific">Catenovulum adriaticum</name>
    <dbReference type="NCBI Taxonomy" id="2984846"/>
    <lineage>
        <taxon>Bacteria</taxon>
        <taxon>Pseudomonadati</taxon>
        <taxon>Pseudomonadota</taxon>
        <taxon>Gammaproteobacteria</taxon>
        <taxon>Alteromonadales</taxon>
        <taxon>Alteromonadaceae</taxon>
        <taxon>Catenovulum</taxon>
    </lineage>
</organism>
<comment type="similarity">
    <text evidence="5">Belongs to the UreE family.</text>
</comment>
<keyword evidence="8" id="KW-1185">Reference proteome</keyword>
<comment type="subcellular location">
    <subcellularLocation>
        <location evidence="1 5">Cytoplasm</location>
    </subcellularLocation>
</comment>
<dbReference type="InterPro" id="IPR007864">
    <property type="entry name" value="UreE_C_dom"/>
</dbReference>
<dbReference type="HAMAP" id="MF_00822">
    <property type="entry name" value="UreE"/>
    <property type="match status" value="1"/>
</dbReference>
<gene>
    <name evidence="5 7" type="primary">ureE</name>
    <name evidence="7" type="ORF">OLW01_01000</name>
</gene>
<keyword evidence="2 5" id="KW-0963">Cytoplasm</keyword>
<dbReference type="Pfam" id="PF02814">
    <property type="entry name" value="UreE_N"/>
    <property type="match status" value="1"/>
</dbReference>
<dbReference type="Pfam" id="PF05194">
    <property type="entry name" value="UreE_C"/>
    <property type="match status" value="1"/>
</dbReference>